<dbReference type="GO" id="GO:0000775">
    <property type="term" value="C:chromosome, centromeric region"/>
    <property type="evidence" value="ECO:0007669"/>
    <property type="project" value="InterPro"/>
</dbReference>
<evidence type="ECO:0000256" key="1">
    <source>
        <dbReference type="SAM" id="Coils"/>
    </source>
</evidence>
<dbReference type="PANTHER" id="PTHR28577:SF1">
    <property type="entry name" value="CENTROMERE PROTEIN P"/>
    <property type="match status" value="1"/>
</dbReference>
<proteinExistence type="predicted"/>
<evidence type="ECO:0000256" key="2">
    <source>
        <dbReference type="SAM" id="MobiDB-lite"/>
    </source>
</evidence>
<feature type="coiled-coil region" evidence="1">
    <location>
        <begin position="65"/>
        <end position="113"/>
    </location>
</feature>
<evidence type="ECO:0000313" key="3">
    <source>
        <dbReference type="EMBL" id="CAG8627804.1"/>
    </source>
</evidence>
<protein>
    <submittedName>
        <fullName evidence="3">14662_t:CDS:1</fullName>
    </submittedName>
</protein>
<dbReference type="InterPro" id="IPR027801">
    <property type="entry name" value="CENP-P"/>
</dbReference>
<dbReference type="AlphaFoldDB" id="A0A9N9D670"/>
<keyword evidence="4" id="KW-1185">Reference proteome</keyword>
<feature type="region of interest" description="Disordered" evidence="2">
    <location>
        <begin position="1"/>
        <end position="35"/>
    </location>
</feature>
<keyword evidence="1" id="KW-0175">Coiled coil</keyword>
<dbReference type="PANTHER" id="PTHR28577">
    <property type="entry name" value="CENTROMERE PROTEIN P"/>
    <property type="match status" value="1"/>
</dbReference>
<gene>
    <name evidence="3" type="ORF">FMOSSE_LOCUS10328</name>
</gene>
<organism evidence="3 4">
    <name type="scientific">Funneliformis mosseae</name>
    <name type="common">Endomycorrhizal fungus</name>
    <name type="synonym">Glomus mosseae</name>
    <dbReference type="NCBI Taxonomy" id="27381"/>
    <lineage>
        <taxon>Eukaryota</taxon>
        <taxon>Fungi</taxon>
        <taxon>Fungi incertae sedis</taxon>
        <taxon>Mucoromycota</taxon>
        <taxon>Glomeromycotina</taxon>
        <taxon>Glomeromycetes</taxon>
        <taxon>Glomerales</taxon>
        <taxon>Glomeraceae</taxon>
        <taxon>Funneliformis</taxon>
    </lineage>
</organism>
<evidence type="ECO:0000313" key="4">
    <source>
        <dbReference type="Proteomes" id="UP000789375"/>
    </source>
</evidence>
<accession>A0A9N9D670</accession>
<dbReference type="Pfam" id="PF13096">
    <property type="entry name" value="CENP-P"/>
    <property type="match status" value="1"/>
</dbReference>
<dbReference type="GO" id="GO:0034080">
    <property type="term" value="P:CENP-A containing chromatin assembly"/>
    <property type="evidence" value="ECO:0007669"/>
    <property type="project" value="InterPro"/>
</dbReference>
<name>A0A9N9D670_FUNMO</name>
<dbReference type="GO" id="GO:0005634">
    <property type="term" value="C:nucleus"/>
    <property type="evidence" value="ECO:0007669"/>
    <property type="project" value="TreeGrafter"/>
</dbReference>
<dbReference type="Proteomes" id="UP000789375">
    <property type="component" value="Unassembled WGS sequence"/>
</dbReference>
<comment type="caution">
    <text evidence="3">The sequence shown here is derived from an EMBL/GenBank/DDBJ whole genome shotgun (WGS) entry which is preliminary data.</text>
</comment>
<feature type="compositionally biased region" description="Polar residues" evidence="2">
    <location>
        <begin position="7"/>
        <end position="27"/>
    </location>
</feature>
<reference evidence="3" key="1">
    <citation type="submission" date="2021-06" db="EMBL/GenBank/DDBJ databases">
        <authorList>
            <person name="Kallberg Y."/>
            <person name="Tangrot J."/>
            <person name="Rosling A."/>
        </authorList>
    </citation>
    <scope>NUCLEOTIDE SEQUENCE</scope>
    <source>
        <strain evidence="3">87-6 pot B 2015</strain>
    </source>
</reference>
<sequence length="386" mass="44229">MKKPVKNKTTLLGQKTGNEVTCSSKNSLRNKHPLKEKTDSMAARLSMITKELSFISPPKDSLDKLVEDQQLLMIMENEISQSQKEKSALLLRIRRTKIEIEELQKNINQAHKENKPFLTSDQDALIDKLLSINDQSLLESVGTSLQAEPNQQHMNNTTTDNTDRAKDIERLTSFTKINFLKVSNNLITADEDCIRRYNHAGNSYGINFCIEFEVNETDLVIRRLKIKVDSGVKREIGKFIENVEYDKNLLVFFKGFVEYARLNHQRKLLFDNLKGKYHSLTSSSSQTHNTFTQNTSHLCVDVHPSLRFSDKSKIGPELILSWNLSIGSSGRVFPDVKMYARTPRQWTLLDEKHIIDKIPVNFQNLAEVKGIQSAIEMIVKSFFKVP</sequence>
<dbReference type="EMBL" id="CAJVPP010003369">
    <property type="protein sequence ID" value="CAG8627804.1"/>
    <property type="molecule type" value="Genomic_DNA"/>
</dbReference>